<protein>
    <submittedName>
        <fullName evidence="4">Nonribosomal peptide synthetase</fullName>
    </submittedName>
</protein>
<keyword evidence="5" id="KW-1185">Reference proteome</keyword>
<accession>A0A9P5P3D1</accession>
<dbReference type="InterPro" id="IPR009081">
    <property type="entry name" value="PP-bd_ACP"/>
</dbReference>
<dbReference type="Proteomes" id="UP000772434">
    <property type="component" value="Unassembled WGS sequence"/>
</dbReference>
<keyword evidence="1" id="KW-0596">Phosphopantetheine</keyword>
<dbReference type="InterPro" id="IPR036291">
    <property type="entry name" value="NAD(P)-bd_dom_sf"/>
</dbReference>
<dbReference type="SUPFAM" id="SSF47336">
    <property type="entry name" value="ACP-like"/>
    <property type="match status" value="1"/>
</dbReference>
<keyword evidence="2" id="KW-0597">Phosphoprotein</keyword>
<name>A0A9P5P3D1_9AGAR</name>
<dbReference type="EMBL" id="JADNRY010001191">
    <property type="protein sequence ID" value="KAF9019777.1"/>
    <property type="molecule type" value="Genomic_DNA"/>
</dbReference>
<dbReference type="Pfam" id="PF00501">
    <property type="entry name" value="AMP-binding"/>
    <property type="match status" value="1"/>
</dbReference>
<evidence type="ECO:0000256" key="2">
    <source>
        <dbReference type="ARBA" id="ARBA00022553"/>
    </source>
</evidence>
<dbReference type="Gene3D" id="3.40.50.12780">
    <property type="entry name" value="N-terminal domain of ligase-like"/>
    <property type="match status" value="1"/>
</dbReference>
<dbReference type="PROSITE" id="PS00455">
    <property type="entry name" value="AMP_BINDING"/>
    <property type="match status" value="1"/>
</dbReference>
<evidence type="ECO:0000256" key="1">
    <source>
        <dbReference type="ARBA" id="ARBA00022450"/>
    </source>
</evidence>
<dbReference type="PANTHER" id="PTHR43439">
    <property type="entry name" value="PHENYLACETATE-COENZYME A LIGASE"/>
    <property type="match status" value="1"/>
</dbReference>
<dbReference type="Gene3D" id="3.40.50.720">
    <property type="entry name" value="NAD(P)-binding Rossmann-like Domain"/>
    <property type="match status" value="1"/>
</dbReference>
<comment type="caution">
    <text evidence="4">The sequence shown here is derived from an EMBL/GenBank/DDBJ whole genome shotgun (WGS) entry which is preliminary data.</text>
</comment>
<evidence type="ECO:0000313" key="4">
    <source>
        <dbReference type="EMBL" id="KAF9019777.1"/>
    </source>
</evidence>
<dbReference type="InterPro" id="IPR013120">
    <property type="entry name" value="FAR_NAD-bd"/>
</dbReference>
<dbReference type="Gene3D" id="1.10.1200.10">
    <property type="entry name" value="ACP-like"/>
    <property type="match status" value="1"/>
</dbReference>
<dbReference type="PROSITE" id="PS50075">
    <property type="entry name" value="CARRIER"/>
    <property type="match status" value="1"/>
</dbReference>
<evidence type="ECO:0000313" key="5">
    <source>
        <dbReference type="Proteomes" id="UP000772434"/>
    </source>
</evidence>
<dbReference type="InterPro" id="IPR020845">
    <property type="entry name" value="AMP-binding_CS"/>
</dbReference>
<dbReference type="InterPro" id="IPR000873">
    <property type="entry name" value="AMP-dep_synth/lig_dom"/>
</dbReference>
<organism evidence="4 5">
    <name type="scientific">Rhodocollybia butyracea</name>
    <dbReference type="NCBI Taxonomy" id="206335"/>
    <lineage>
        <taxon>Eukaryota</taxon>
        <taxon>Fungi</taxon>
        <taxon>Dikarya</taxon>
        <taxon>Basidiomycota</taxon>
        <taxon>Agaricomycotina</taxon>
        <taxon>Agaricomycetes</taxon>
        <taxon>Agaricomycetidae</taxon>
        <taxon>Agaricales</taxon>
        <taxon>Marasmiineae</taxon>
        <taxon>Omphalotaceae</taxon>
        <taxon>Rhodocollybia</taxon>
    </lineage>
</organism>
<dbReference type="Pfam" id="PF23562">
    <property type="entry name" value="AMP-binding_C_3"/>
    <property type="match status" value="1"/>
</dbReference>
<dbReference type="InterPro" id="IPR042099">
    <property type="entry name" value="ANL_N_sf"/>
</dbReference>
<evidence type="ECO:0000259" key="3">
    <source>
        <dbReference type="PROSITE" id="PS50075"/>
    </source>
</evidence>
<dbReference type="Pfam" id="PF07993">
    <property type="entry name" value="NAD_binding_4"/>
    <property type="match status" value="1"/>
</dbReference>
<dbReference type="SUPFAM" id="SSF51735">
    <property type="entry name" value="NAD(P)-binding Rossmann-fold domains"/>
    <property type="match status" value="1"/>
</dbReference>
<dbReference type="InterPro" id="IPR051414">
    <property type="entry name" value="Adenylate-forming_Reductase"/>
</dbReference>
<reference evidence="4" key="1">
    <citation type="submission" date="2020-11" db="EMBL/GenBank/DDBJ databases">
        <authorList>
            <consortium name="DOE Joint Genome Institute"/>
            <person name="Ahrendt S."/>
            <person name="Riley R."/>
            <person name="Andreopoulos W."/>
            <person name="Labutti K."/>
            <person name="Pangilinan J."/>
            <person name="Ruiz-Duenas F.J."/>
            <person name="Barrasa J.M."/>
            <person name="Sanchez-Garcia M."/>
            <person name="Camarero S."/>
            <person name="Miyauchi S."/>
            <person name="Serrano A."/>
            <person name="Linde D."/>
            <person name="Babiker R."/>
            <person name="Drula E."/>
            <person name="Ayuso-Fernandez I."/>
            <person name="Pacheco R."/>
            <person name="Padilla G."/>
            <person name="Ferreira P."/>
            <person name="Barriuso J."/>
            <person name="Kellner H."/>
            <person name="Castanera R."/>
            <person name="Alfaro M."/>
            <person name="Ramirez L."/>
            <person name="Pisabarro A.G."/>
            <person name="Kuo A."/>
            <person name="Tritt A."/>
            <person name="Lipzen A."/>
            <person name="He G."/>
            <person name="Yan M."/>
            <person name="Ng V."/>
            <person name="Cullen D."/>
            <person name="Martin F."/>
            <person name="Rosso M.-N."/>
            <person name="Henrissat B."/>
            <person name="Hibbett D."/>
            <person name="Martinez A.T."/>
            <person name="Grigoriev I.V."/>
        </authorList>
    </citation>
    <scope>NUCLEOTIDE SEQUENCE</scope>
    <source>
        <strain evidence="4">AH 40177</strain>
    </source>
</reference>
<dbReference type="SUPFAM" id="SSF56801">
    <property type="entry name" value="Acetyl-CoA synthetase-like"/>
    <property type="match status" value="1"/>
</dbReference>
<gene>
    <name evidence="4" type="ORF">BDP27DRAFT_1387960</name>
</gene>
<dbReference type="PANTHER" id="PTHR43439:SF2">
    <property type="entry name" value="ENZYME, PUTATIVE (JCVI)-RELATED"/>
    <property type="match status" value="1"/>
</dbReference>
<sequence length="991" mass="108630">MPRYISIAAVVNLLKVSGAHRLLTTGATLHELIRGIKEKLTSTDPAYELSIEEVPIISQLFPKLGNEKVADEFEAFSLWKSIYPTPQETALYLHSSGSTGFPKCIPLSHWMLDCAFSNVLGAYYRYPTQLRVTGMMLPPFHIMGLCIQLICPLYASISVGLFPPTVTRPDALPVTATPESILTHSRRTHSNAMIGVPSLLEALSQTAAGVEFLRSFETVSFGGGPLAPATGNYLVSCGVHLRAVYGATEIGCELMRVDPVAHGSIDIPSPRKAGFEDWGWFNLRDIPYVRWVSQGDGTSELQLLTTETFKPAIENLDDVLGYATSDLFSPHPTKPGFWKIIGRVDDVITHSSGEKTVPLPMEQVVCHSSMIQGAIMFGRQRDQPGFLIEPTPEYQVDVTDEAQVSQFRNKIWSVIEEANQIAPTFSKVYKEMILVASAGKPLPRAAKGTISRKAAYEEYKNEIDQIYDIVESNGGGSTTPPRSWEIQDVQEWISVQVVELCGNKVDVSDDLFQHGIDSLSATILRLRVSTILDSRSSEGAVQHISQAALYSHPSIKSLARYIIDLIDLKHPGQNLNASHQVLMEQMIETYSEGLGSIPTSNSEGHSGPAVVLLTGSTGNLGAQMLVSLIGDNRVAKVYTFNRPSTYSIIARHKERFEDKALDAGLLFSDKLVFLEGELSKPNLVRAAPFLQLLESITVIIHNAWRLDFNLSLSSFSTHISGTRNLVDLARSSRYASSLRFLFTSSISAAQPWNSVLKGSYPGNNGSNPELLVGGGYGESKYVAERILGNSGLRVSVLRIGQISGGKPNGAWAVSDWFPMMIKSSLRLGVLPDACGVVSWCPMDAISEAILDVAFIKKDPPLVVNLVHPFPTSWTSVINSIRKVMISAKGLDSNALPLVSLEEWTAALEAVHATSKERMEELPALKILGFIQLLSHGDKTVEMSGDLLMEMGGIGSFSMEHALKISPRMRNLEPICLADVQMWVKYWIRNGM</sequence>
<proteinExistence type="predicted"/>
<feature type="domain" description="Carrier" evidence="3">
    <location>
        <begin position="479"/>
        <end position="566"/>
    </location>
</feature>
<dbReference type="OrthoDB" id="429813at2759"/>
<dbReference type="AlphaFoldDB" id="A0A9P5P3D1"/>
<dbReference type="InterPro" id="IPR036736">
    <property type="entry name" value="ACP-like_sf"/>
</dbReference>